<evidence type="ECO:0000313" key="2">
    <source>
        <dbReference type="EMBL" id="CAE7337749.1"/>
    </source>
</evidence>
<name>A0A812PCH1_9DINO</name>
<proteinExistence type="predicted"/>
<evidence type="ECO:0000256" key="1">
    <source>
        <dbReference type="SAM" id="MobiDB-lite"/>
    </source>
</evidence>
<organism evidence="2 3">
    <name type="scientific">Symbiodinium natans</name>
    <dbReference type="NCBI Taxonomy" id="878477"/>
    <lineage>
        <taxon>Eukaryota</taxon>
        <taxon>Sar</taxon>
        <taxon>Alveolata</taxon>
        <taxon>Dinophyceae</taxon>
        <taxon>Suessiales</taxon>
        <taxon>Symbiodiniaceae</taxon>
        <taxon>Symbiodinium</taxon>
    </lineage>
</organism>
<evidence type="ECO:0000313" key="3">
    <source>
        <dbReference type="Proteomes" id="UP000604046"/>
    </source>
</evidence>
<sequence length="198" mass="21970">MSELELMAQLGALLRPDEPVEELFRSFPGSGRFHSGLMPDLATYGALKAPEAGLFVEYDGHPCHQQRYGDKRDRAKNAALLSLAPDSWVVRISHGDRQPMGRNVLSVKVNFWQGESDQSLTRTLSEVIQQMLSGLRSELDPGVALRLLQHQASNRLCPKAKEFAEAALRDCRIRAKSPHDASQETPGPPRPARSYANL</sequence>
<feature type="region of interest" description="Disordered" evidence="1">
    <location>
        <begin position="175"/>
        <end position="198"/>
    </location>
</feature>
<keyword evidence="3" id="KW-1185">Reference proteome</keyword>
<dbReference type="Proteomes" id="UP000604046">
    <property type="component" value="Unassembled WGS sequence"/>
</dbReference>
<dbReference type="EMBL" id="CAJNDS010002119">
    <property type="protein sequence ID" value="CAE7337749.1"/>
    <property type="molecule type" value="Genomic_DNA"/>
</dbReference>
<gene>
    <name evidence="2" type="primary">Hmgcs1</name>
    <name evidence="2" type="ORF">SNAT2548_LOCUS17679</name>
</gene>
<comment type="caution">
    <text evidence="2">The sequence shown here is derived from an EMBL/GenBank/DDBJ whole genome shotgun (WGS) entry which is preliminary data.</text>
</comment>
<reference evidence="2" key="1">
    <citation type="submission" date="2021-02" db="EMBL/GenBank/DDBJ databases">
        <authorList>
            <person name="Dougan E. K."/>
            <person name="Rhodes N."/>
            <person name="Thang M."/>
            <person name="Chan C."/>
        </authorList>
    </citation>
    <scope>NUCLEOTIDE SEQUENCE</scope>
</reference>
<dbReference type="OrthoDB" id="438887at2759"/>
<accession>A0A812PCH1</accession>
<dbReference type="AlphaFoldDB" id="A0A812PCH1"/>
<protein>
    <submittedName>
        <fullName evidence="2">Hmgcs1 protein</fullName>
    </submittedName>
</protein>